<feature type="domain" description="FAD-binding" evidence="7">
    <location>
        <begin position="26"/>
        <end position="209"/>
    </location>
</feature>
<evidence type="ECO:0000256" key="2">
    <source>
        <dbReference type="ARBA" id="ARBA00007992"/>
    </source>
</evidence>
<keyword evidence="5" id="KW-0560">Oxidoreductase</keyword>
<evidence type="ECO:0000256" key="5">
    <source>
        <dbReference type="ARBA" id="ARBA00023002"/>
    </source>
</evidence>
<dbReference type="GO" id="GO:0004497">
    <property type="term" value="F:monooxygenase activity"/>
    <property type="evidence" value="ECO:0007669"/>
    <property type="project" value="UniProtKB-KW"/>
</dbReference>
<keyword evidence="9" id="KW-1185">Reference proteome</keyword>
<evidence type="ECO:0000313" key="8">
    <source>
        <dbReference type="EMBL" id="RFU33341.1"/>
    </source>
</evidence>
<dbReference type="AlphaFoldDB" id="A0A3E2HJW7"/>
<comment type="caution">
    <text evidence="8">The sequence shown here is derived from an EMBL/GenBank/DDBJ whole genome shotgun (WGS) entry which is preliminary data.</text>
</comment>
<dbReference type="Gene3D" id="3.50.50.60">
    <property type="entry name" value="FAD/NAD(P)-binding domain"/>
    <property type="match status" value="2"/>
</dbReference>
<protein>
    <recommendedName>
        <fullName evidence="7">FAD-binding domain-containing protein</fullName>
    </recommendedName>
</protein>
<evidence type="ECO:0000256" key="6">
    <source>
        <dbReference type="ARBA" id="ARBA00023033"/>
    </source>
</evidence>
<dbReference type="PRINTS" id="PR00420">
    <property type="entry name" value="RNGMNOXGNASE"/>
</dbReference>
<dbReference type="GO" id="GO:0071949">
    <property type="term" value="F:FAD binding"/>
    <property type="evidence" value="ECO:0007669"/>
    <property type="project" value="InterPro"/>
</dbReference>
<sequence length="428" mass="47483">MTPISQSELTKDSNPINPYPPNGINIIIVGAGLAGLSAALECHRKGMSVRILESNSTVNTAGDMFFMGFSATGIFKHWPEMKEEFDSICLHDAYIETFKHSGEVIVKAMRVADRLRAQGLDPETPPGTFQMRPLIYKMFLNQVEKIGIKVEFNQHVVEYFEDTEAGQGGVITKQGNRFEADLVIAADGVGSKSQSLVGGQATSSEKESWNNTIEASEVLEDLEKSHGPTQWAPIFKELIKCTPPKTIINFNLLWRDPQPSWTSPGARVVQIGDSAHSFLPASGNGATQAIEDGVSIATCLQKGGKENISQSIRAHIRFRYLRTACAQKLGFANAELLQETNWDKAKLDPKKSLPRHPKWVFDHDPEVYAEENYAKVLESMKKHIPFDADESIPPNYPPGYKYEPWSIDQIMEDKKCGRGTDLGSGDWP</sequence>
<feature type="non-terminal residue" evidence="8">
    <location>
        <position position="428"/>
    </location>
</feature>
<dbReference type="OMA" id="ETFKHSG"/>
<evidence type="ECO:0000256" key="3">
    <source>
        <dbReference type="ARBA" id="ARBA00022630"/>
    </source>
</evidence>
<comment type="similarity">
    <text evidence="2">Belongs to the paxM FAD-dependent monooxygenase family.</text>
</comment>
<dbReference type="EMBL" id="NCSJ02000037">
    <property type="protein sequence ID" value="RFU33341.1"/>
    <property type="molecule type" value="Genomic_DNA"/>
</dbReference>
<name>A0A3E2HJW7_SCYLI</name>
<dbReference type="Proteomes" id="UP000258309">
    <property type="component" value="Unassembled WGS sequence"/>
</dbReference>
<organism evidence="8 9">
    <name type="scientific">Scytalidium lignicola</name>
    <name type="common">Hyphomycete</name>
    <dbReference type="NCBI Taxonomy" id="5539"/>
    <lineage>
        <taxon>Eukaryota</taxon>
        <taxon>Fungi</taxon>
        <taxon>Dikarya</taxon>
        <taxon>Ascomycota</taxon>
        <taxon>Pezizomycotina</taxon>
        <taxon>Leotiomycetes</taxon>
        <taxon>Leotiomycetes incertae sedis</taxon>
        <taxon>Scytalidium</taxon>
    </lineage>
</organism>
<dbReference type="STRING" id="5539.A0A3E2HJW7"/>
<comment type="cofactor">
    <cofactor evidence="1">
        <name>FAD</name>
        <dbReference type="ChEBI" id="CHEBI:57692"/>
    </cofactor>
</comment>
<reference evidence="8 9" key="1">
    <citation type="submission" date="2018-05" db="EMBL/GenBank/DDBJ databases">
        <title>Draft genome sequence of Scytalidium lignicola DSM 105466, a ubiquitous saprotrophic fungus.</title>
        <authorList>
            <person name="Buettner E."/>
            <person name="Gebauer A.M."/>
            <person name="Hofrichter M."/>
            <person name="Liers C."/>
            <person name="Kellner H."/>
        </authorList>
    </citation>
    <scope>NUCLEOTIDE SEQUENCE [LARGE SCALE GENOMIC DNA]</scope>
    <source>
        <strain evidence="8 9">DSM 105466</strain>
    </source>
</reference>
<evidence type="ECO:0000259" key="7">
    <source>
        <dbReference type="Pfam" id="PF01494"/>
    </source>
</evidence>
<accession>A0A3E2HJW7</accession>
<evidence type="ECO:0000256" key="4">
    <source>
        <dbReference type="ARBA" id="ARBA00022827"/>
    </source>
</evidence>
<dbReference type="InterPro" id="IPR002938">
    <property type="entry name" value="FAD-bd"/>
</dbReference>
<evidence type="ECO:0000313" key="9">
    <source>
        <dbReference type="Proteomes" id="UP000258309"/>
    </source>
</evidence>
<dbReference type="InterPro" id="IPR050493">
    <property type="entry name" value="FAD-dep_Monooxygenase_BioMet"/>
</dbReference>
<keyword evidence="6" id="KW-0503">Monooxygenase</keyword>
<gene>
    <name evidence="8" type="ORF">B7463_g3031</name>
</gene>
<dbReference type="Pfam" id="PF01494">
    <property type="entry name" value="FAD_binding_3"/>
    <property type="match status" value="1"/>
</dbReference>
<dbReference type="PANTHER" id="PTHR13789">
    <property type="entry name" value="MONOOXYGENASE"/>
    <property type="match status" value="1"/>
</dbReference>
<dbReference type="InterPro" id="IPR036188">
    <property type="entry name" value="FAD/NAD-bd_sf"/>
</dbReference>
<feature type="non-terminal residue" evidence="8">
    <location>
        <position position="1"/>
    </location>
</feature>
<dbReference type="OrthoDB" id="16820at2759"/>
<proteinExistence type="inferred from homology"/>
<keyword evidence="4" id="KW-0274">FAD</keyword>
<dbReference type="SUPFAM" id="SSF51905">
    <property type="entry name" value="FAD/NAD(P)-binding domain"/>
    <property type="match status" value="1"/>
</dbReference>
<evidence type="ECO:0000256" key="1">
    <source>
        <dbReference type="ARBA" id="ARBA00001974"/>
    </source>
</evidence>
<dbReference type="PANTHER" id="PTHR13789:SF315">
    <property type="entry name" value="FAD-DEPENDENT MONOOXYGENASE MDPD"/>
    <property type="match status" value="1"/>
</dbReference>
<keyword evidence="3" id="KW-0285">Flavoprotein</keyword>